<dbReference type="GO" id="GO:0016829">
    <property type="term" value="F:lyase activity"/>
    <property type="evidence" value="ECO:0007669"/>
    <property type="project" value="UniProtKB-KW"/>
</dbReference>
<dbReference type="OrthoDB" id="5834503at2"/>
<dbReference type="InterPro" id="IPR011071">
    <property type="entry name" value="Lyase_8-like_C"/>
</dbReference>
<gene>
    <name evidence="2" type="ORF">SAMN05920897_1276</name>
</gene>
<dbReference type="Pfam" id="PF09508">
    <property type="entry name" value="Lact_bio_phlase"/>
    <property type="match status" value="1"/>
</dbReference>
<dbReference type="GO" id="GO:0005975">
    <property type="term" value="P:carbohydrate metabolic process"/>
    <property type="evidence" value="ECO:0007669"/>
    <property type="project" value="InterPro"/>
</dbReference>
<evidence type="ECO:0000313" key="2">
    <source>
        <dbReference type="EMBL" id="SIR03336.1"/>
    </source>
</evidence>
<accession>A0A1N6XLT1</accession>
<dbReference type="SUPFAM" id="SSF49863">
    <property type="entry name" value="Hyaluronate lyase-like, C-terminal domain"/>
    <property type="match status" value="1"/>
</dbReference>
<proteinExistence type="predicted"/>
<dbReference type="Gene3D" id="2.60.220.10">
    <property type="entry name" value="Polysaccharide lyase family 8-like, C-terminal"/>
    <property type="match status" value="1"/>
</dbReference>
<evidence type="ECO:0000313" key="3">
    <source>
        <dbReference type="Proteomes" id="UP000186400"/>
    </source>
</evidence>
<keyword evidence="3" id="KW-1185">Reference proteome</keyword>
<dbReference type="GO" id="GO:0005576">
    <property type="term" value="C:extracellular region"/>
    <property type="evidence" value="ECO:0007669"/>
    <property type="project" value="InterPro"/>
</dbReference>
<dbReference type="AlphaFoldDB" id="A0A1N6XLT1"/>
<dbReference type="RefSeq" id="WP_076489902.1">
    <property type="nucleotide sequence ID" value="NZ_FTMS01000027.1"/>
</dbReference>
<reference evidence="2 3" key="1">
    <citation type="submission" date="2017-01" db="EMBL/GenBank/DDBJ databases">
        <authorList>
            <person name="Mah S.A."/>
            <person name="Swanson W.J."/>
            <person name="Moy G.W."/>
            <person name="Vacquier V.D."/>
        </authorList>
    </citation>
    <scope>NUCLEOTIDE SEQUENCE [LARGE SCALE GENOMIC DNA]</scope>
    <source>
        <strain evidence="2 3">ASpG1</strain>
    </source>
</reference>
<feature type="domain" description="Lacto-N-biose phosphorylase-like N-terminal TIM barrel" evidence="1">
    <location>
        <begin position="9"/>
        <end position="165"/>
    </location>
</feature>
<protein>
    <submittedName>
        <fullName evidence="2">Polysaccharide lyase family 8, C-terminal beta-sandwich domain</fullName>
    </submittedName>
</protein>
<sequence>MSEKKHTQGHVPLPVEAGQEATVKSLHEYWQADALWDSDGTEMPESLVETGCDIYSTICLVRADQDFADSHPEYLHRKYLMSFPVNALDSVVEIVLLSGYSREKYQLDEDSPASIWWEVRDRTTNTIVDMSDWDVDFTSGSVRIRNTQAYHEYTISFLVRQIWDTDDVHGVYDPLESSDALSFFTAGEQLVYNDISVRSDAPVLVLICGTTRQLSVSDPEQNRSVVTLDIAWGQETSRISVPLPSGAERGESIMMQW</sequence>
<keyword evidence="2" id="KW-0456">Lyase</keyword>
<evidence type="ECO:0000259" key="1">
    <source>
        <dbReference type="Pfam" id="PF09508"/>
    </source>
</evidence>
<dbReference type="STRING" id="159291.SAMN05920897_1276"/>
<dbReference type="Proteomes" id="UP000186400">
    <property type="component" value="Unassembled WGS sequence"/>
</dbReference>
<dbReference type="InterPro" id="IPR035080">
    <property type="entry name" value="Lact_bio_phlase-like_N"/>
</dbReference>
<organism evidence="2 3">
    <name type="scientific">Alkalispirochaeta americana</name>
    <dbReference type="NCBI Taxonomy" id="159291"/>
    <lineage>
        <taxon>Bacteria</taxon>
        <taxon>Pseudomonadati</taxon>
        <taxon>Spirochaetota</taxon>
        <taxon>Spirochaetia</taxon>
        <taxon>Spirochaetales</taxon>
        <taxon>Spirochaetaceae</taxon>
        <taxon>Alkalispirochaeta</taxon>
    </lineage>
</organism>
<dbReference type="Gene3D" id="3.20.20.80">
    <property type="entry name" value="Glycosidases"/>
    <property type="match status" value="1"/>
</dbReference>
<dbReference type="EMBL" id="FTMS01000027">
    <property type="protein sequence ID" value="SIR03336.1"/>
    <property type="molecule type" value="Genomic_DNA"/>
</dbReference>
<name>A0A1N6XLT1_9SPIO</name>